<accession>A0ABT3A5R8</accession>
<feature type="chain" id="PRO_5045645826" description="Sel1 repeat family protein" evidence="1">
    <location>
        <begin position="18"/>
        <end position="497"/>
    </location>
</feature>
<dbReference type="Gene3D" id="1.25.40.10">
    <property type="entry name" value="Tetratricopeptide repeat domain"/>
    <property type="match status" value="1"/>
</dbReference>
<name>A0ABT3A5R8_9ALTE</name>
<evidence type="ECO:0008006" key="4">
    <source>
        <dbReference type="Google" id="ProtNLM"/>
    </source>
</evidence>
<dbReference type="SUPFAM" id="SSF81901">
    <property type="entry name" value="HCP-like"/>
    <property type="match status" value="1"/>
</dbReference>
<keyword evidence="3" id="KW-1185">Reference proteome</keyword>
<gene>
    <name evidence="2" type="ORF">OE749_04240</name>
</gene>
<evidence type="ECO:0000313" key="2">
    <source>
        <dbReference type="EMBL" id="MCV2883899.1"/>
    </source>
</evidence>
<protein>
    <recommendedName>
        <fullName evidence="4">Sel1 repeat family protein</fullName>
    </recommendedName>
</protein>
<sequence length="497" mass="56179">MNRVVLLFIALSPLLLGVNGSTCQRFIQERLTDALKAQSIEQYRQYAYLLAKQGNVDASEKLLATVSRDDTSIYWLSLLAQMGNVDAHFRLGMLNESSLHLDNLKIAAESGHAEAQYELALLVDTRASRLYWLQKSADSGYLAAEIALYQWYLLHEDTESAEPYLKRAAQRDAESALLHGRLLWRAGSEHIATSAFTRARELGSDDARVFLALIKEGQRPILPAKPERHSRLVEQASLALSAQSNLPACAITTQFVATSLESFRQAKNVYQRFNEDERLSLLPMCALPPVWLKTLKCDDNWQNQPRLGCDIGDIAALSNVRDFSHVVVFAEHGKANVHNGIMYLDLADTYSVFVHELAHFAGFVDEYPLSSMMADMHCNRDSAPNLQIIDPETFPEGAPLNWPVGVQPEQYTKARTCNNHTYQAYKPVKSMTFMEYHDHGVIPPLYLQIWHKQLMNRSNLTPAFVNFSQYFSERGNAAQAQLWRERALAYQGQPVEQ</sequence>
<organism evidence="2 3">
    <name type="scientific">Fluctibacter corallii</name>
    <dbReference type="NCBI Taxonomy" id="2984329"/>
    <lineage>
        <taxon>Bacteria</taxon>
        <taxon>Pseudomonadati</taxon>
        <taxon>Pseudomonadota</taxon>
        <taxon>Gammaproteobacteria</taxon>
        <taxon>Alteromonadales</taxon>
        <taxon>Alteromonadaceae</taxon>
        <taxon>Fluctibacter</taxon>
    </lineage>
</organism>
<dbReference type="PANTHER" id="PTHR11102:SF160">
    <property type="entry name" value="ERAD-ASSOCIATED E3 UBIQUITIN-PROTEIN LIGASE COMPONENT HRD3"/>
    <property type="match status" value="1"/>
</dbReference>
<dbReference type="EMBL" id="JAOWKX010000002">
    <property type="protein sequence ID" value="MCV2883899.1"/>
    <property type="molecule type" value="Genomic_DNA"/>
</dbReference>
<keyword evidence="1" id="KW-0732">Signal</keyword>
<evidence type="ECO:0000313" key="3">
    <source>
        <dbReference type="Proteomes" id="UP001652504"/>
    </source>
</evidence>
<dbReference type="RefSeq" id="WP_263711110.1">
    <property type="nucleotide sequence ID" value="NZ_JAOWKX010000002.1"/>
</dbReference>
<dbReference type="InterPro" id="IPR011990">
    <property type="entry name" value="TPR-like_helical_dom_sf"/>
</dbReference>
<dbReference type="Proteomes" id="UP001652504">
    <property type="component" value="Unassembled WGS sequence"/>
</dbReference>
<comment type="caution">
    <text evidence="2">The sequence shown here is derived from an EMBL/GenBank/DDBJ whole genome shotgun (WGS) entry which is preliminary data.</text>
</comment>
<dbReference type="InterPro" id="IPR050767">
    <property type="entry name" value="Sel1_AlgK"/>
</dbReference>
<reference evidence="2 3" key="1">
    <citation type="submission" date="2022-10" db="EMBL/GenBank/DDBJ databases">
        <title>Aestuariibacter sp. AA17 isolated from Montipora capitata coral fragment.</title>
        <authorList>
            <person name="Emsley S.A."/>
            <person name="Pfannmuller K.M."/>
            <person name="Loughran R.M."/>
            <person name="Shlafstein M."/>
            <person name="Papke E."/>
            <person name="Saw J.H."/>
            <person name="Ushijima B."/>
            <person name="Videau P."/>
        </authorList>
    </citation>
    <scope>NUCLEOTIDE SEQUENCE [LARGE SCALE GENOMIC DNA]</scope>
    <source>
        <strain evidence="2 3">AA17</strain>
    </source>
</reference>
<evidence type="ECO:0000256" key="1">
    <source>
        <dbReference type="SAM" id="SignalP"/>
    </source>
</evidence>
<dbReference type="PANTHER" id="PTHR11102">
    <property type="entry name" value="SEL-1-LIKE PROTEIN"/>
    <property type="match status" value="1"/>
</dbReference>
<proteinExistence type="predicted"/>
<feature type="signal peptide" evidence="1">
    <location>
        <begin position="1"/>
        <end position="17"/>
    </location>
</feature>